<evidence type="ECO:0000313" key="2">
    <source>
        <dbReference type="EMBL" id="CRG94999.1"/>
    </source>
</evidence>
<name>A0A1J1GR31_PLAGA</name>
<sequence length="288" mass="34402">MNSNYVNEIFNEAIEYKDTQKENKIKIVNDLVKNFCLLKELNLLDAIKNEEKVVPNIKLDITSYDSKNIIYANKYIVDFLQLKKQNKLKLKEEKKRKKEKYEEILNEKDVMNITNTLNENELNLSVYEKNIKNYNELNNFQTINNSLFIKYIDMPTINHNSFHIKFLQLLNLLIKNYNASLNLIKTQKNVMNYFSFYTENLLMNNKKLIEKNRKLLRNNSINMELRSKLTVNNCTEIKLPFTNQDNLSSLFQIQIDLYRKHINNLYNQIDDLKKFLNIFNVQDLSSNN</sequence>
<proteinExistence type="predicted"/>
<evidence type="ECO:0000313" key="3">
    <source>
        <dbReference type="Proteomes" id="UP000220797"/>
    </source>
</evidence>
<accession>A0A1J1GR31</accession>
<dbReference type="Proteomes" id="UP000220797">
    <property type="component" value="Unassembled WGS sequence"/>
</dbReference>
<protein>
    <submittedName>
        <fullName evidence="2">Uncharacterized protein</fullName>
    </submittedName>
</protein>
<evidence type="ECO:0000256" key="1">
    <source>
        <dbReference type="SAM" id="Coils"/>
    </source>
</evidence>
<dbReference type="EMBL" id="CVMV01000032">
    <property type="protein sequence ID" value="CRG94999.1"/>
    <property type="molecule type" value="Genomic_DNA"/>
</dbReference>
<dbReference type="RefSeq" id="XP_028527812.1">
    <property type="nucleotide sequence ID" value="XM_028671129.1"/>
</dbReference>
<comment type="caution">
    <text evidence="2">The sequence shown here is derived from an EMBL/GenBank/DDBJ whole genome shotgun (WGS) entry which is preliminary data.</text>
</comment>
<feature type="coiled-coil region" evidence="1">
    <location>
        <begin position="80"/>
        <end position="137"/>
    </location>
</feature>
<dbReference type="VEuPathDB" id="PlasmoDB:PGAL8A_00239600"/>
<organism evidence="2 3">
    <name type="scientific">Plasmodium gallinaceum</name>
    <dbReference type="NCBI Taxonomy" id="5849"/>
    <lineage>
        <taxon>Eukaryota</taxon>
        <taxon>Sar</taxon>
        <taxon>Alveolata</taxon>
        <taxon>Apicomplexa</taxon>
        <taxon>Aconoidasida</taxon>
        <taxon>Haemosporida</taxon>
        <taxon>Plasmodiidae</taxon>
        <taxon>Plasmodium</taxon>
        <taxon>Plasmodium (Haemamoeba)</taxon>
    </lineage>
</organism>
<gene>
    <name evidence="2" type="ORF">PGAL8A_00239600</name>
</gene>
<dbReference type="AlphaFoldDB" id="A0A1J1GR31"/>
<keyword evidence="1" id="KW-0175">Coiled coil</keyword>
<keyword evidence="3" id="KW-1185">Reference proteome</keyword>
<dbReference type="OMA" id="CEDTYKE"/>
<dbReference type="OrthoDB" id="375964at2759"/>
<reference evidence="2" key="1">
    <citation type="submission" date="2015-04" db="EMBL/GenBank/DDBJ databases">
        <authorList>
            <consortium name="Pathogen Informatics"/>
        </authorList>
    </citation>
    <scope>NUCLEOTIDE SEQUENCE [LARGE SCALE GENOMIC DNA]</scope>
    <source>
        <strain evidence="2">8A</strain>
    </source>
</reference>
<dbReference type="GeneID" id="39730924"/>